<dbReference type="Pfam" id="PF21821">
    <property type="entry name" value="Dit_like"/>
    <property type="match status" value="1"/>
</dbReference>
<evidence type="ECO:0000313" key="2">
    <source>
        <dbReference type="EMBL" id="TVZ72469.1"/>
    </source>
</evidence>
<organism evidence="2">
    <name type="scientific">Serratia fonticola</name>
    <dbReference type="NCBI Taxonomy" id="47917"/>
    <lineage>
        <taxon>Bacteria</taxon>
        <taxon>Pseudomonadati</taxon>
        <taxon>Pseudomonadota</taxon>
        <taxon>Gammaproteobacteria</taxon>
        <taxon>Enterobacterales</taxon>
        <taxon>Yersiniaceae</taxon>
        <taxon>Serratia</taxon>
    </lineage>
</organism>
<reference evidence="2" key="1">
    <citation type="submission" date="2019-06" db="EMBL/GenBank/DDBJ databases">
        <authorList>
            <person name="Deangelis K."/>
            <person name="Huntemann M."/>
            <person name="Clum A."/>
            <person name="Pillay M."/>
            <person name="Palaniappan K."/>
            <person name="Varghese N."/>
            <person name="Mikhailova N."/>
            <person name="Stamatis D."/>
            <person name="Reddy T."/>
            <person name="Daum C."/>
            <person name="Shapiro N."/>
            <person name="Ivanova N."/>
            <person name="Kyrpides N."/>
            <person name="Woyke T."/>
        </authorList>
    </citation>
    <scope>NUCLEOTIDE SEQUENCE [LARGE SCALE GENOMIC DNA]</scope>
    <source>
        <strain evidence="2">128R</strain>
    </source>
</reference>
<dbReference type="AlphaFoldDB" id="A0A542BN30"/>
<reference evidence="2" key="2">
    <citation type="submission" date="2019-08" db="EMBL/GenBank/DDBJ databases">
        <title>Investigation of anaerobic lignin degradation for improved lignocellulosic biofuels.</title>
        <authorList>
            <person name="Deangelis K.PhD."/>
        </authorList>
    </citation>
    <scope>NUCLEOTIDE SEQUENCE [LARGE SCALE GENOMIC DNA]</scope>
    <source>
        <strain evidence="2">128R</strain>
    </source>
</reference>
<name>A0A542BN30_SERFO</name>
<comment type="caution">
    <text evidence="2">The sequence shown here is derived from an EMBL/GenBank/DDBJ whole genome shotgun (WGS) entry which is preliminary data.</text>
</comment>
<protein>
    <recommendedName>
        <fullName evidence="1">Dit-like phage tail protein N-terminal domain-containing protein</fullName>
    </recommendedName>
</protein>
<accession>A0A542BN30</accession>
<evidence type="ECO:0000259" key="1">
    <source>
        <dbReference type="Pfam" id="PF21821"/>
    </source>
</evidence>
<dbReference type="EMBL" id="VISQ01000001">
    <property type="protein sequence ID" value="TVZ72469.1"/>
    <property type="molecule type" value="Genomic_DNA"/>
</dbReference>
<sequence length="184" mass="20381">MEKTMEVYGLYDGNFNLAFPDAISMKASVREEAKLMEHPMEDGATIADHRVILPVGIELVVFLPAESYKDSYNCLRQAFRGEELYTVHLATGIYSRMALQAMPHEETPDQSDAIAITLSLKEARIITTQYQALPPVKVKSPKDTCTVERGEQQPQPPAQIKTIALNMSGIKGQGAKKLSNAWGK</sequence>
<gene>
    <name evidence="2" type="ORF">FHU10_5149</name>
</gene>
<dbReference type="InterPro" id="IPR048494">
    <property type="entry name" value="Dit-like_N"/>
</dbReference>
<proteinExistence type="predicted"/>
<feature type="domain" description="Dit-like phage tail protein N-terminal" evidence="1">
    <location>
        <begin position="27"/>
        <end position="134"/>
    </location>
</feature>